<keyword evidence="2" id="KW-0812">Transmembrane</keyword>
<keyword evidence="1" id="KW-0175">Coiled coil</keyword>
<proteinExistence type="predicted"/>
<dbReference type="AlphaFoldDB" id="A0A0G9JSV4"/>
<sequence>MMEIISNLSNKSIVIGALIVLFVFAGMGAYIKYLQYQVETKSTALTKKIEDNKKLREDFLKAKEEYVKELELEKNKAAYQATTLKEIEQVIKATSKVKQEEIKRGVIKDEKDSNFVITKF</sequence>
<evidence type="ECO:0000256" key="2">
    <source>
        <dbReference type="SAM" id="Phobius"/>
    </source>
</evidence>
<evidence type="ECO:0000313" key="4">
    <source>
        <dbReference type="Proteomes" id="UP000035514"/>
    </source>
</evidence>
<accession>A0A0G9JSV4</accession>
<reference evidence="3 4" key="1">
    <citation type="submission" date="2014-01" db="EMBL/GenBank/DDBJ databases">
        <title>Development of a Comparative Genomic Fingerprinting Assay for High Resolution Genotyping of Arcobacter butzleri.</title>
        <authorList>
            <person name="Webb A.L."/>
            <person name="Inglis G.D."/>
            <person name="Kruczkiewicz P."/>
            <person name="Selinger L.B."/>
            <person name="Taboada E.N."/>
        </authorList>
    </citation>
    <scope>NUCLEOTIDE SEQUENCE [LARGE SCALE GENOMIC DNA]</scope>
    <source>
        <strain evidence="3 4">L348</strain>
    </source>
</reference>
<gene>
    <name evidence="3" type="ORF">AA20_11590</name>
</gene>
<comment type="caution">
    <text evidence="3">The sequence shown here is derived from an EMBL/GenBank/DDBJ whole genome shotgun (WGS) entry which is preliminary data.</text>
</comment>
<dbReference type="Proteomes" id="UP000035514">
    <property type="component" value="Unassembled WGS sequence"/>
</dbReference>
<evidence type="ECO:0000313" key="3">
    <source>
        <dbReference type="EMBL" id="KLD96664.1"/>
    </source>
</evidence>
<keyword evidence="2" id="KW-1133">Transmembrane helix</keyword>
<feature type="transmembrane region" description="Helical" evidence="2">
    <location>
        <begin position="12"/>
        <end position="31"/>
    </location>
</feature>
<feature type="coiled-coil region" evidence="1">
    <location>
        <begin position="45"/>
        <end position="76"/>
    </location>
</feature>
<dbReference type="EMBL" id="JAIQ01000166">
    <property type="protein sequence ID" value="KLD96664.1"/>
    <property type="molecule type" value="Genomic_DNA"/>
</dbReference>
<organism evidence="3 4">
    <name type="scientific">Aliarcobacter butzleri L348</name>
    <dbReference type="NCBI Taxonomy" id="1447256"/>
    <lineage>
        <taxon>Bacteria</taxon>
        <taxon>Pseudomonadati</taxon>
        <taxon>Campylobacterota</taxon>
        <taxon>Epsilonproteobacteria</taxon>
        <taxon>Campylobacterales</taxon>
        <taxon>Arcobacteraceae</taxon>
        <taxon>Aliarcobacter</taxon>
    </lineage>
</organism>
<dbReference type="RefSeq" id="WP_046997336.1">
    <property type="nucleotide sequence ID" value="NZ_JAIQ01000166.1"/>
</dbReference>
<name>A0A0G9JSV4_9BACT</name>
<protein>
    <submittedName>
        <fullName evidence="3">Uncharacterized protein</fullName>
    </submittedName>
</protein>
<evidence type="ECO:0000256" key="1">
    <source>
        <dbReference type="SAM" id="Coils"/>
    </source>
</evidence>
<keyword evidence="2" id="KW-0472">Membrane</keyword>